<sequence>MALMDVLLDEMRDLYSAENQLVKALPKLARGANDPSLKSGIKNHLEETKNQVQRLREAFGHLGKKPTGQHCNGMEGLIEEGQDALEKDEEGANKDLCIVGASARVEHYEIAGYTVAIALAKGLGLKEVASLLNENLQEEVAAAKTLFANAKPLLKQAASEDDAHENEEESKPKSAKEKKSEKESEQDEKEASAEVKKRGR</sequence>
<evidence type="ECO:0000313" key="4">
    <source>
        <dbReference type="Proteomes" id="UP001634747"/>
    </source>
</evidence>
<dbReference type="Gene3D" id="1.20.1260.10">
    <property type="match status" value="1"/>
</dbReference>
<dbReference type="EMBL" id="JBJYXY010000001">
    <property type="protein sequence ID" value="MFN2974629.1"/>
    <property type="molecule type" value="Genomic_DNA"/>
</dbReference>
<feature type="compositionally biased region" description="Basic and acidic residues" evidence="2">
    <location>
        <begin position="169"/>
        <end position="200"/>
    </location>
</feature>
<dbReference type="InterPro" id="IPR012347">
    <property type="entry name" value="Ferritin-like"/>
</dbReference>
<keyword evidence="4" id="KW-1185">Reference proteome</keyword>
<dbReference type="Proteomes" id="UP001634747">
    <property type="component" value="Unassembled WGS sequence"/>
</dbReference>
<dbReference type="CDD" id="cd07909">
    <property type="entry name" value="YciF"/>
    <property type="match status" value="1"/>
</dbReference>
<proteinExistence type="predicted"/>
<protein>
    <submittedName>
        <fullName evidence="3">Ferritin-like domain-containing protein</fullName>
    </submittedName>
</protein>
<dbReference type="PANTHER" id="PTHR30565:SF9">
    <property type="entry name" value="PROTEIN YCIF"/>
    <property type="match status" value="1"/>
</dbReference>
<dbReference type="InterPro" id="IPR010287">
    <property type="entry name" value="DUF892_YciF-like"/>
</dbReference>
<feature type="compositionally biased region" description="Acidic residues" evidence="2">
    <location>
        <begin position="159"/>
        <end position="168"/>
    </location>
</feature>
<dbReference type="Pfam" id="PF05974">
    <property type="entry name" value="DUF892"/>
    <property type="match status" value="1"/>
</dbReference>
<organism evidence="3 4">
    <name type="scientific">Terriglobus aquaticus</name>
    <dbReference type="NCBI Taxonomy" id="940139"/>
    <lineage>
        <taxon>Bacteria</taxon>
        <taxon>Pseudomonadati</taxon>
        <taxon>Acidobacteriota</taxon>
        <taxon>Terriglobia</taxon>
        <taxon>Terriglobales</taxon>
        <taxon>Acidobacteriaceae</taxon>
        <taxon>Terriglobus</taxon>
    </lineage>
</organism>
<dbReference type="PANTHER" id="PTHR30565">
    <property type="entry name" value="PROTEIN YCIF"/>
    <property type="match status" value="1"/>
</dbReference>
<dbReference type="RefSeq" id="WP_263413811.1">
    <property type="nucleotide sequence ID" value="NZ_BAABBH010000001.1"/>
</dbReference>
<gene>
    <name evidence="3" type="ORF">ACK2TP_02520</name>
</gene>
<dbReference type="InterPro" id="IPR047114">
    <property type="entry name" value="YciF"/>
</dbReference>
<feature type="region of interest" description="Disordered" evidence="2">
    <location>
        <begin position="155"/>
        <end position="200"/>
    </location>
</feature>
<comment type="caution">
    <text evidence="3">The sequence shown here is derived from an EMBL/GenBank/DDBJ whole genome shotgun (WGS) entry which is preliminary data.</text>
</comment>
<dbReference type="SUPFAM" id="SSF47240">
    <property type="entry name" value="Ferritin-like"/>
    <property type="match status" value="1"/>
</dbReference>
<evidence type="ECO:0000313" key="3">
    <source>
        <dbReference type="EMBL" id="MFN2974629.1"/>
    </source>
</evidence>
<name>A0ABW9KFZ1_9BACT</name>
<keyword evidence="1" id="KW-0175">Coiled coil</keyword>
<reference evidence="3 4" key="1">
    <citation type="submission" date="2024-12" db="EMBL/GenBank/DDBJ databases">
        <authorList>
            <person name="Lee Y."/>
        </authorList>
    </citation>
    <scope>NUCLEOTIDE SEQUENCE [LARGE SCALE GENOMIC DNA]</scope>
    <source>
        <strain evidence="3 4">03SUJ4</strain>
    </source>
</reference>
<evidence type="ECO:0000256" key="2">
    <source>
        <dbReference type="SAM" id="MobiDB-lite"/>
    </source>
</evidence>
<dbReference type="InterPro" id="IPR009078">
    <property type="entry name" value="Ferritin-like_SF"/>
</dbReference>
<accession>A0ABW9KFZ1</accession>
<evidence type="ECO:0000256" key="1">
    <source>
        <dbReference type="SAM" id="Coils"/>
    </source>
</evidence>
<feature type="coiled-coil region" evidence="1">
    <location>
        <begin position="38"/>
        <end position="65"/>
    </location>
</feature>